<dbReference type="EMBL" id="CP019288">
    <property type="protein sequence ID" value="QHI38957.1"/>
    <property type="molecule type" value="Genomic_DNA"/>
</dbReference>
<dbReference type="PANTHER" id="PTHR37305">
    <property type="entry name" value="INTEGRAL MEMBRANE PROTEIN-RELATED"/>
    <property type="match status" value="1"/>
</dbReference>
<protein>
    <recommendedName>
        <fullName evidence="4">ABC-2 family transporter protein</fullName>
    </recommendedName>
</protein>
<evidence type="ECO:0008006" key="4">
    <source>
        <dbReference type="Google" id="ProtNLM"/>
    </source>
</evidence>
<feature type="transmembrane region" description="Helical" evidence="1">
    <location>
        <begin position="94"/>
        <end position="117"/>
    </location>
</feature>
<proteinExistence type="predicted"/>
<feature type="transmembrane region" description="Helical" evidence="1">
    <location>
        <begin position="137"/>
        <end position="157"/>
    </location>
</feature>
<sequence>MSKVLIYISFILPLSILILSSVKINFFGYPIDLSQTKIFEFPYIWHVVPFFVAYFKIFFAIVVVFMIGNEYSNRTLKQNLIDGLSKKELILSKFYFIVAYCLAMTTVVFIITLIIGVLNAPSQDLYLDIVFNDTEFILAYFLKILTFFSFCLFASVLTKRSVFALAFLFVVNIVEWIAYPLMRFELFNEQIADNVAQFFPFTSMYNLINQPAYRLASIHEPTKTFTSDFAVHWYELVIAAVWVFIYIFLSYKLLKRRDL</sequence>
<dbReference type="PANTHER" id="PTHR37305:SF1">
    <property type="entry name" value="MEMBRANE PROTEIN"/>
    <property type="match status" value="1"/>
</dbReference>
<feature type="transmembrane region" description="Helical" evidence="1">
    <location>
        <begin position="7"/>
        <end position="31"/>
    </location>
</feature>
<evidence type="ECO:0000313" key="2">
    <source>
        <dbReference type="EMBL" id="QHI38957.1"/>
    </source>
</evidence>
<keyword evidence="3" id="KW-1185">Reference proteome</keyword>
<dbReference type="Proteomes" id="UP000464657">
    <property type="component" value="Chromosome"/>
</dbReference>
<dbReference type="Pfam" id="PF12679">
    <property type="entry name" value="ABC2_membrane_2"/>
    <property type="match status" value="1"/>
</dbReference>
<feature type="transmembrane region" description="Helical" evidence="1">
    <location>
        <begin position="233"/>
        <end position="254"/>
    </location>
</feature>
<feature type="transmembrane region" description="Helical" evidence="1">
    <location>
        <begin position="162"/>
        <end position="179"/>
    </location>
</feature>
<reference evidence="2 3" key="1">
    <citation type="journal article" date="2013" name="Int. J. Syst. Evol. Microbiol.">
        <title>Kordia antarctica sp. nov., isolated from Antarctic seawater.</title>
        <authorList>
            <person name="Baek K."/>
            <person name="Choi A."/>
            <person name="Kang I."/>
            <person name="Lee K."/>
            <person name="Cho J.C."/>
        </authorList>
    </citation>
    <scope>NUCLEOTIDE SEQUENCE [LARGE SCALE GENOMIC DNA]</scope>
    <source>
        <strain evidence="2 3">IMCC3317</strain>
    </source>
</reference>
<dbReference type="KEGG" id="kan:IMCC3317_43570"/>
<feature type="transmembrane region" description="Helical" evidence="1">
    <location>
        <begin position="43"/>
        <end position="67"/>
    </location>
</feature>
<evidence type="ECO:0000313" key="3">
    <source>
        <dbReference type="Proteomes" id="UP000464657"/>
    </source>
</evidence>
<evidence type="ECO:0000256" key="1">
    <source>
        <dbReference type="SAM" id="Phobius"/>
    </source>
</evidence>
<dbReference type="GO" id="GO:0005886">
    <property type="term" value="C:plasma membrane"/>
    <property type="evidence" value="ECO:0007669"/>
    <property type="project" value="UniProtKB-SubCell"/>
</dbReference>
<keyword evidence="1" id="KW-0472">Membrane</keyword>
<keyword evidence="1" id="KW-0812">Transmembrane</keyword>
<gene>
    <name evidence="2" type="ORF">IMCC3317_43570</name>
</gene>
<keyword evidence="1" id="KW-1133">Transmembrane helix</keyword>
<organism evidence="2 3">
    <name type="scientific">Kordia antarctica</name>
    <dbReference type="NCBI Taxonomy" id="1218801"/>
    <lineage>
        <taxon>Bacteria</taxon>
        <taxon>Pseudomonadati</taxon>
        <taxon>Bacteroidota</taxon>
        <taxon>Flavobacteriia</taxon>
        <taxon>Flavobacteriales</taxon>
        <taxon>Flavobacteriaceae</taxon>
        <taxon>Kordia</taxon>
    </lineage>
</organism>
<name>A0A7L4ZR19_9FLAO</name>
<dbReference type="GO" id="GO:0140359">
    <property type="term" value="F:ABC-type transporter activity"/>
    <property type="evidence" value="ECO:0007669"/>
    <property type="project" value="InterPro"/>
</dbReference>
<accession>A0A7L4ZR19</accession>
<dbReference type="AlphaFoldDB" id="A0A7L4ZR19"/>